<keyword evidence="2" id="KW-0238">DNA-binding</keyword>
<comment type="caution">
    <text evidence="5">The sequence shown here is derived from an EMBL/GenBank/DDBJ whole genome shotgun (WGS) entry which is preliminary data.</text>
</comment>
<proteinExistence type="predicted"/>
<protein>
    <submittedName>
        <fullName evidence="5">Helix-turn-helix transcriptional regulator</fullName>
    </submittedName>
</protein>
<evidence type="ECO:0000259" key="4">
    <source>
        <dbReference type="PROSITE" id="PS50043"/>
    </source>
</evidence>
<dbReference type="GO" id="GO:0003677">
    <property type="term" value="F:DNA binding"/>
    <property type="evidence" value="ECO:0007669"/>
    <property type="project" value="UniProtKB-KW"/>
</dbReference>
<dbReference type="AlphaFoldDB" id="A0A2V4A1S3"/>
<sequence>MADIDNFFSFQNKVDELTEADSQQLNDYIATVDAFARTTYMSMYLIDYHTKRFDYVSENPLFLCGLSAEEVKEMGYDFYFKFVVKEDLELLQRINTIGFEYYQDIPMSERTKYTISYDFRLKNSANNTFLVNHRLTPLFLTEEGKIWKSFCIVSLSENKAPGNIKIYKQNDNKFWTYNLEKNYWDTNNKIELSERERQILYLSSQGLTINDISDRIFVSVDTVKFHRKKLFEKIEVANITEAISYATNNRLI</sequence>
<evidence type="ECO:0000313" key="6">
    <source>
        <dbReference type="Proteomes" id="UP000248079"/>
    </source>
</evidence>
<organism evidence="5 6">
    <name type="scientific">Marinifilum breve</name>
    <dbReference type="NCBI Taxonomy" id="2184082"/>
    <lineage>
        <taxon>Bacteria</taxon>
        <taxon>Pseudomonadati</taxon>
        <taxon>Bacteroidota</taxon>
        <taxon>Bacteroidia</taxon>
        <taxon>Marinilabiliales</taxon>
        <taxon>Marinifilaceae</taxon>
    </lineage>
</organism>
<gene>
    <name evidence="5" type="ORF">DF185_00310</name>
</gene>
<dbReference type="InterPro" id="IPR036388">
    <property type="entry name" value="WH-like_DNA-bd_sf"/>
</dbReference>
<keyword evidence="6" id="KW-1185">Reference proteome</keyword>
<dbReference type="PROSITE" id="PS50043">
    <property type="entry name" value="HTH_LUXR_2"/>
    <property type="match status" value="1"/>
</dbReference>
<dbReference type="Gene3D" id="1.10.10.10">
    <property type="entry name" value="Winged helix-like DNA-binding domain superfamily/Winged helix DNA-binding domain"/>
    <property type="match status" value="1"/>
</dbReference>
<evidence type="ECO:0000256" key="2">
    <source>
        <dbReference type="ARBA" id="ARBA00023125"/>
    </source>
</evidence>
<dbReference type="Pfam" id="PF00196">
    <property type="entry name" value="GerE"/>
    <property type="match status" value="1"/>
</dbReference>
<name>A0A2V4A1S3_9BACT</name>
<dbReference type="PANTHER" id="PTHR44688:SF16">
    <property type="entry name" value="DNA-BINDING TRANSCRIPTIONAL ACTIVATOR DEVR_DOSR"/>
    <property type="match status" value="1"/>
</dbReference>
<dbReference type="GO" id="GO:0006355">
    <property type="term" value="P:regulation of DNA-templated transcription"/>
    <property type="evidence" value="ECO:0007669"/>
    <property type="project" value="InterPro"/>
</dbReference>
<keyword evidence="3" id="KW-0804">Transcription</keyword>
<evidence type="ECO:0000256" key="3">
    <source>
        <dbReference type="ARBA" id="ARBA00023163"/>
    </source>
</evidence>
<reference evidence="5 6" key="1">
    <citation type="submission" date="2018-05" db="EMBL/GenBank/DDBJ databases">
        <title>Marinifilum breve JC075T sp. nov., a marine bacterium isolated from Yongle Blue Hole in the South China Sea.</title>
        <authorList>
            <person name="Fu T."/>
        </authorList>
    </citation>
    <scope>NUCLEOTIDE SEQUENCE [LARGE SCALE GENOMIC DNA]</scope>
    <source>
        <strain evidence="5 6">JC075</strain>
    </source>
</reference>
<dbReference type="PANTHER" id="PTHR44688">
    <property type="entry name" value="DNA-BINDING TRANSCRIPTIONAL ACTIVATOR DEVR_DOSR"/>
    <property type="match status" value="1"/>
</dbReference>
<accession>A0A2V4A1S3</accession>
<dbReference type="SMART" id="SM00421">
    <property type="entry name" value="HTH_LUXR"/>
    <property type="match status" value="1"/>
</dbReference>
<dbReference type="CDD" id="cd06170">
    <property type="entry name" value="LuxR_C_like"/>
    <property type="match status" value="1"/>
</dbReference>
<dbReference type="EMBL" id="QFLI01000001">
    <property type="protein sequence ID" value="PXY02571.1"/>
    <property type="molecule type" value="Genomic_DNA"/>
</dbReference>
<evidence type="ECO:0000313" key="5">
    <source>
        <dbReference type="EMBL" id="PXY02571.1"/>
    </source>
</evidence>
<dbReference type="InterPro" id="IPR000792">
    <property type="entry name" value="Tscrpt_reg_LuxR_C"/>
</dbReference>
<evidence type="ECO:0000256" key="1">
    <source>
        <dbReference type="ARBA" id="ARBA00023015"/>
    </source>
</evidence>
<dbReference type="InterPro" id="IPR016032">
    <property type="entry name" value="Sig_transdc_resp-reg_C-effctor"/>
</dbReference>
<dbReference type="OrthoDB" id="1727128at2"/>
<dbReference type="PRINTS" id="PR00038">
    <property type="entry name" value="HTHLUXR"/>
</dbReference>
<dbReference type="Gene3D" id="3.30.450.20">
    <property type="entry name" value="PAS domain"/>
    <property type="match status" value="1"/>
</dbReference>
<dbReference type="RefSeq" id="WP_110358732.1">
    <property type="nucleotide sequence ID" value="NZ_QFLI01000001.1"/>
</dbReference>
<feature type="domain" description="HTH luxR-type" evidence="4">
    <location>
        <begin position="185"/>
        <end position="250"/>
    </location>
</feature>
<dbReference type="SUPFAM" id="SSF46894">
    <property type="entry name" value="C-terminal effector domain of the bipartite response regulators"/>
    <property type="match status" value="1"/>
</dbReference>
<dbReference type="Proteomes" id="UP000248079">
    <property type="component" value="Unassembled WGS sequence"/>
</dbReference>
<keyword evidence="1" id="KW-0805">Transcription regulation</keyword>